<evidence type="ECO:0000313" key="8">
    <source>
        <dbReference type="EMBL" id="KDQ17694.1"/>
    </source>
</evidence>
<keyword evidence="3" id="KW-0808">Transferase</keyword>
<dbReference type="GO" id="GO:0046872">
    <property type="term" value="F:metal ion binding"/>
    <property type="evidence" value="ECO:0007669"/>
    <property type="project" value="UniProtKB-KW"/>
</dbReference>
<dbReference type="EMBL" id="KL198023">
    <property type="protein sequence ID" value="KDQ17694.1"/>
    <property type="molecule type" value="Genomic_DNA"/>
</dbReference>
<feature type="binding site" evidence="6">
    <location>
        <position position="204"/>
    </location>
    <ligand>
        <name>Zn(2+)</name>
        <dbReference type="ChEBI" id="CHEBI:29105"/>
    </ligand>
</feature>
<keyword evidence="6" id="KW-0862">Zinc</keyword>
<dbReference type="OrthoDB" id="2919105at2759"/>
<accession>A0A067MQ39</accession>
<dbReference type="GO" id="GO:0005634">
    <property type="term" value="C:nucleus"/>
    <property type="evidence" value="ECO:0007669"/>
    <property type="project" value="TreeGrafter"/>
</dbReference>
<evidence type="ECO:0000259" key="7">
    <source>
        <dbReference type="PROSITE" id="PS50305"/>
    </source>
</evidence>
<dbReference type="InterPro" id="IPR026590">
    <property type="entry name" value="Ssirtuin_cat_dom"/>
</dbReference>
<keyword evidence="4" id="KW-0520">NAD</keyword>
<dbReference type="PANTHER" id="PTHR11085:SF8">
    <property type="entry name" value="NAD-DEPENDENT HISTONE DEACETYLASE HST3"/>
    <property type="match status" value="1"/>
</dbReference>
<evidence type="ECO:0000256" key="5">
    <source>
        <dbReference type="ARBA" id="ARBA00023128"/>
    </source>
</evidence>
<keyword evidence="6" id="KW-0479">Metal-binding</keyword>
<protein>
    <recommendedName>
        <fullName evidence="7">Deacetylase sirtuin-type domain-containing protein</fullName>
    </recommendedName>
</protein>
<evidence type="ECO:0000313" key="9">
    <source>
        <dbReference type="Proteomes" id="UP000027195"/>
    </source>
</evidence>
<feature type="active site" description="Proton acceptor" evidence="6">
    <location>
        <position position="171"/>
    </location>
</feature>
<evidence type="ECO:0000256" key="4">
    <source>
        <dbReference type="ARBA" id="ARBA00023027"/>
    </source>
</evidence>
<feature type="binding site" evidence="6">
    <location>
        <position position="179"/>
    </location>
    <ligand>
        <name>Zn(2+)</name>
        <dbReference type="ChEBI" id="CHEBI:29105"/>
    </ligand>
</feature>
<reference evidence="9" key="1">
    <citation type="journal article" date="2014" name="Proc. Natl. Acad. Sci. U.S.A.">
        <title>Extensive sampling of basidiomycete genomes demonstrates inadequacy of the white-rot/brown-rot paradigm for wood decay fungi.</title>
        <authorList>
            <person name="Riley R."/>
            <person name="Salamov A.A."/>
            <person name="Brown D.W."/>
            <person name="Nagy L.G."/>
            <person name="Floudas D."/>
            <person name="Held B.W."/>
            <person name="Levasseur A."/>
            <person name="Lombard V."/>
            <person name="Morin E."/>
            <person name="Otillar R."/>
            <person name="Lindquist E.A."/>
            <person name="Sun H."/>
            <person name="LaButti K.M."/>
            <person name="Schmutz J."/>
            <person name="Jabbour D."/>
            <person name="Luo H."/>
            <person name="Baker S.E."/>
            <person name="Pisabarro A.G."/>
            <person name="Walton J.D."/>
            <person name="Blanchette R.A."/>
            <person name="Henrissat B."/>
            <person name="Martin F."/>
            <person name="Cullen D."/>
            <person name="Hibbett D.S."/>
            <person name="Grigoriev I.V."/>
        </authorList>
    </citation>
    <scope>NUCLEOTIDE SEQUENCE [LARGE SCALE GENOMIC DNA]</scope>
    <source>
        <strain evidence="9">FD-172 SS1</strain>
    </source>
</reference>
<feature type="binding site" evidence="6">
    <location>
        <position position="211"/>
    </location>
    <ligand>
        <name>Zn(2+)</name>
        <dbReference type="ChEBI" id="CHEBI:29105"/>
    </ligand>
</feature>
<evidence type="ECO:0000256" key="3">
    <source>
        <dbReference type="ARBA" id="ARBA00022679"/>
    </source>
</evidence>
<dbReference type="InterPro" id="IPR050134">
    <property type="entry name" value="NAD-dep_sirtuin_deacylases"/>
</dbReference>
<dbReference type="AlphaFoldDB" id="A0A067MQ39"/>
<comment type="similarity">
    <text evidence="2">Belongs to the sirtuin family. Class I subfamily.</text>
</comment>
<dbReference type="Gene3D" id="3.30.1600.10">
    <property type="entry name" value="SIR2/SIRT2 'Small Domain"/>
    <property type="match status" value="1"/>
</dbReference>
<dbReference type="GO" id="GO:0017136">
    <property type="term" value="F:histone deacetylase activity, NAD-dependent"/>
    <property type="evidence" value="ECO:0007669"/>
    <property type="project" value="TreeGrafter"/>
</dbReference>
<dbReference type="Proteomes" id="UP000027195">
    <property type="component" value="Unassembled WGS sequence"/>
</dbReference>
<feature type="domain" description="Deacetylase sirtuin-type" evidence="7">
    <location>
        <begin position="15"/>
        <end position="339"/>
    </location>
</feature>
<name>A0A067MQ39_BOTB1</name>
<organism evidence="8 9">
    <name type="scientific">Botryobasidium botryosum (strain FD-172 SS1)</name>
    <dbReference type="NCBI Taxonomy" id="930990"/>
    <lineage>
        <taxon>Eukaryota</taxon>
        <taxon>Fungi</taxon>
        <taxon>Dikarya</taxon>
        <taxon>Basidiomycota</taxon>
        <taxon>Agaricomycotina</taxon>
        <taxon>Agaricomycetes</taxon>
        <taxon>Cantharellales</taxon>
        <taxon>Botryobasidiaceae</taxon>
        <taxon>Botryobasidium</taxon>
    </lineage>
</organism>
<sequence>MITLDFGALAARRPTAQQSSSRKSLSQLSLAVARSKRIIVITGAGISCSSGIPDFRSSDGLYNMVKSRYPDVVMKGRDLFDASLFRDPTSTQLFYTFMAELKASIDAATPSPTHRFIKTLHTKGKLLRSYTQNIDGLEEQAGLVGTSSSAASKKGKGTLKNLKDIKSVQLHGDIHRVRCTICSAEYRCEQHHVEAFRTGEPPSCPDCSVRCQDRVARAARALAVGTLRPSIVLYEEVHPLGDEIGTISARDLSRRPDLLIIMGTSLKVHGIKKLVKDFASAVHNTPPPSLPTRNKTCVNPFSRKVVFINRTPPAGEWEGVIDYWVKSDTDPWVQKCEEDWKRFRPADWEVQGTLVGNPILSPNVPSKNAFKVVKRTPRAVKRELAPTWHLLDFPCTDYLPKYSRQRERDQTESRG</sequence>
<dbReference type="Pfam" id="PF02146">
    <property type="entry name" value="SIR2"/>
    <property type="match status" value="2"/>
</dbReference>
<comment type="subcellular location">
    <subcellularLocation>
        <location evidence="1">Mitochondrion</location>
    </subcellularLocation>
</comment>
<feature type="binding site" evidence="6">
    <location>
        <position position="182"/>
    </location>
    <ligand>
        <name>Zn(2+)</name>
        <dbReference type="ChEBI" id="CHEBI:29105"/>
    </ligand>
</feature>
<dbReference type="InterPro" id="IPR029035">
    <property type="entry name" value="DHS-like_NAD/FAD-binding_dom"/>
</dbReference>
<evidence type="ECO:0000256" key="6">
    <source>
        <dbReference type="PROSITE-ProRule" id="PRU00236"/>
    </source>
</evidence>
<dbReference type="InterPro" id="IPR003000">
    <property type="entry name" value="Sirtuin"/>
</dbReference>
<dbReference type="HOGENOM" id="CLU_021544_4_1_1"/>
<proteinExistence type="inferred from homology"/>
<dbReference type="PANTHER" id="PTHR11085">
    <property type="entry name" value="NAD-DEPENDENT PROTEIN DEACYLASE SIRTUIN-5, MITOCHONDRIAL-RELATED"/>
    <property type="match status" value="1"/>
</dbReference>
<dbReference type="PROSITE" id="PS50305">
    <property type="entry name" value="SIRTUIN"/>
    <property type="match status" value="1"/>
</dbReference>
<dbReference type="STRING" id="930990.A0A067MQ39"/>
<dbReference type="Gene3D" id="3.40.50.1220">
    <property type="entry name" value="TPP-binding domain"/>
    <property type="match status" value="1"/>
</dbReference>
<evidence type="ECO:0000256" key="2">
    <source>
        <dbReference type="ARBA" id="ARBA00006924"/>
    </source>
</evidence>
<keyword evidence="9" id="KW-1185">Reference proteome</keyword>
<evidence type="ECO:0000256" key="1">
    <source>
        <dbReference type="ARBA" id="ARBA00004173"/>
    </source>
</evidence>
<gene>
    <name evidence="8" type="ORF">BOTBODRAFT_105485</name>
</gene>
<dbReference type="GO" id="GO:0070403">
    <property type="term" value="F:NAD+ binding"/>
    <property type="evidence" value="ECO:0007669"/>
    <property type="project" value="InterPro"/>
</dbReference>
<dbReference type="GO" id="GO:0005739">
    <property type="term" value="C:mitochondrion"/>
    <property type="evidence" value="ECO:0007669"/>
    <property type="project" value="UniProtKB-SubCell"/>
</dbReference>
<dbReference type="SUPFAM" id="SSF52467">
    <property type="entry name" value="DHS-like NAD/FAD-binding domain"/>
    <property type="match status" value="1"/>
</dbReference>
<keyword evidence="5" id="KW-0496">Mitochondrion</keyword>
<dbReference type="InParanoid" id="A0A067MQ39"/>
<dbReference type="InterPro" id="IPR026591">
    <property type="entry name" value="Sirtuin_cat_small_dom_sf"/>
</dbReference>